<dbReference type="CDD" id="cd06173">
    <property type="entry name" value="MFS_MefA_like"/>
    <property type="match status" value="1"/>
</dbReference>
<evidence type="ECO:0000256" key="5">
    <source>
        <dbReference type="ARBA" id="ARBA00023136"/>
    </source>
</evidence>
<evidence type="ECO:0000256" key="6">
    <source>
        <dbReference type="SAM" id="MobiDB-lite"/>
    </source>
</evidence>
<feature type="transmembrane region" description="Helical" evidence="7">
    <location>
        <begin position="43"/>
        <end position="61"/>
    </location>
</feature>
<protein>
    <submittedName>
        <fullName evidence="8">MFS transporter</fullName>
    </submittedName>
</protein>
<dbReference type="Gene3D" id="1.20.1250.20">
    <property type="entry name" value="MFS general substrate transporter like domains"/>
    <property type="match status" value="2"/>
</dbReference>
<keyword evidence="4 7" id="KW-1133">Transmembrane helix</keyword>
<dbReference type="InterPro" id="IPR011701">
    <property type="entry name" value="MFS"/>
</dbReference>
<dbReference type="RefSeq" id="WP_350275073.1">
    <property type="nucleotide sequence ID" value="NZ_CP158165.1"/>
</dbReference>
<evidence type="ECO:0000256" key="3">
    <source>
        <dbReference type="ARBA" id="ARBA00022692"/>
    </source>
</evidence>
<evidence type="ECO:0000313" key="8">
    <source>
        <dbReference type="EMBL" id="XBV22227.1"/>
    </source>
</evidence>
<organism evidence="8">
    <name type="scientific">Kribbella sp. HUAS MG21</name>
    <dbReference type="NCBI Taxonomy" id="3160966"/>
    <lineage>
        <taxon>Bacteria</taxon>
        <taxon>Bacillati</taxon>
        <taxon>Actinomycetota</taxon>
        <taxon>Actinomycetes</taxon>
        <taxon>Propionibacteriales</taxon>
        <taxon>Kribbellaceae</taxon>
        <taxon>Kribbella</taxon>
    </lineage>
</organism>
<dbReference type="EMBL" id="CP158165">
    <property type="protein sequence ID" value="XBV22227.1"/>
    <property type="molecule type" value="Genomic_DNA"/>
</dbReference>
<feature type="region of interest" description="Disordered" evidence="6">
    <location>
        <begin position="385"/>
        <end position="404"/>
    </location>
</feature>
<dbReference type="Pfam" id="PF07690">
    <property type="entry name" value="MFS_1"/>
    <property type="match status" value="1"/>
</dbReference>
<gene>
    <name evidence="8" type="ORF">ABN611_27130</name>
</gene>
<feature type="transmembrane region" description="Helical" evidence="7">
    <location>
        <begin position="295"/>
        <end position="314"/>
    </location>
</feature>
<dbReference type="SUPFAM" id="SSF103473">
    <property type="entry name" value="MFS general substrate transporter"/>
    <property type="match status" value="1"/>
</dbReference>
<sequence length="404" mass="41179">MNRPGPVTGLAVAWMLASTADNFVMFVLLWIAGPQGWSGAETALLVVAARVPTVVGGVLGGRAVDRFGPVPMLVVDAAARVALMTALAVAGWGQHPSIWVVLGLCAAAGTTPPLAYAASRTLVPRLVDDELLPRANAWLGVGDQVPMVLGAALAGPALGVLGPGRAFLVPAAMMLGVACIAVRLPRHRTAGPRRPAPRTRWVSGPVAGLIALSVVYHFTYGPFESVLPHFTREQLGAGVAGYTVLWVVFGIAALSTVPLAAWLGRSRPGLVNAIGALVWGLVTLPIVAVHSLPPAVAIFALSGAVWGPYSAIETTALQRWVDPAGHGAMFGTQRALLALASPLGAAVGALAVEQVSPATILAVSALSCTAAGAAALWPLARTRSSYGSASGAKSSAARSGRSRT</sequence>
<feature type="transmembrane region" description="Helical" evidence="7">
    <location>
        <begin position="239"/>
        <end position="263"/>
    </location>
</feature>
<dbReference type="InterPro" id="IPR036259">
    <property type="entry name" value="MFS_trans_sf"/>
</dbReference>
<dbReference type="GO" id="GO:0005886">
    <property type="term" value="C:plasma membrane"/>
    <property type="evidence" value="ECO:0007669"/>
    <property type="project" value="UniProtKB-SubCell"/>
</dbReference>
<keyword evidence="2" id="KW-1003">Cell membrane</keyword>
<proteinExistence type="predicted"/>
<evidence type="ECO:0000256" key="7">
    <source>
        <dbReference type="SAM" id="Phobius"/>
    </source>
</evidence>
<dbReference type="AlphaFoldDB" id="A0AAU7T5W1"/>
<keyword evidence="3 7" id="KW-0812">Transmembrane</keyword>
<reference evidence="8" key="1">
    <citation type="submission" date="2024-06" db="EMBL/GenBank/DDBJ databases">
        <title>Kribbella sp. strain HUAS MG21 genome sequences.</title>
        <authorList>
            <person name="Mo P."/>
        </authorList>
    </citation>
    <scope>NUCLEOTIDE SEQUENCE</scope>
    <source>
        <strain evidence="8">HUAS MG21</strain>
    </source>
</reference>
<evidence type="ECO:0000256" key="2">
    <source>
        <dbReference type="ARBA" id="ARBA00022475"/>
    </source>
</evidence>
<dbReference type="PANTHER" id="PTHR23513">
    <property type="entry name" value="INTEGRAL MEMBRANE EFFLUX PROTEIN-RELATED"/>
    <property type="match status" value="1"/>
</dbReference>
<dbReference type="PANTHER" id="PTHR23513:SF18">
    <property type="entry name" value="INTEGRAL MEMBRANE PROTEIN"/>
    <property type="match status" value="1"/>
</dbReference>
<dbReference type="GO" id="GO:0022857">
    <property type="term" value="F:transmembrane transporter activity"/>
    <property type="evidence" value="ECO:0007669"/>
    <property type="project" value="InterPro"/>
</dbReference>
<keyword evidence="5 7" id="KW-0472">Membrane</keyword>
<name>A0AAU7T5W1_9ACTN</name>
<feature type="transmembrane region" description="Helical" evidence="7">
    <location>
        <begin position="358"/>
        <end position="380"/>
    </location>
</feature>
<feature type="transmembrane region" description="Helical" evidence="7">
    <location>
        <begin position="73"/>
        <end position="92"/>
    </location>
</feature>
<feature type="transmembrane region" description="Helical" evidence="7">
    <location>
        <begin position="164"/>
        <end position="182"/>
    </location>
</feature>
<comment type="subcellular location">
    <subcellularLocation>
        <location evidence="1">Cell membrane</location>
        <topology evidence="1">Multi-pass membrane protein</topology>
    </subcellularLocation>
</comment>
<feature type="transmembrane region" description="Helical" evidence="7">
    <location>
        <begin position="202"/>
        <end position="219"/>
    </location>
</feature>
<feature type="transmembrane region" description="Helical" evidence="7">
    <location>
        <begin position="335"/>
        <end position="352"/>
    </location>
</feature>
<feature type="transmembrane region" description="Helical" evidence="7">
    <location>
        <begin position="98"/>
        <end position="116"/>
    </location>
</feature>
<feature type="transmembrane region" description="Helical" evidence="7">
    <location>
        <begin position="270"/>
        <end position="289"/>
    </location>
</feature>
<accession>A0AAU7T5W1</accession>
<feature type="transmembrane region" description="Helical" evidence="7">
    <location>
        <begin position="12"/>
        <end position="31"/>
    </location>
</feature>
<evidence type="ECO:0000256" key="1">
    <source>
        <dbReference type="ARBA" id="ARBA00004651"/>
    </source>
</evidence>
<evidence type="ECO:0000256" key="4">
    <source>
        <dbReference type="ARBA" id="ARBA00022989"/>
    </source>
</evidence>